<keyword evidence="3" id="KW-1185">Reference proteome</keyword>
<evidence type="ECO:0000313" key="3">
    <source>
        <dbReference type="Proteomes" id="UP000826656"/>
    </source>
</evidence>
<dbReference type="SUPFAM" id="SSF56672">
    <property type="entry name" value="DNA/RNA polymerases"/>
    <property type="match status" value="1"/>
</dbReference>
<proteinExistence type="predicted"/>
<organism evidence="2 3">
    <name type="scientific">Solanum tuberosum</name>
    <name type="common">Potato</name>
    <dbReference type="NCBI Taxonomy" id="4113"/>
    <lineage>
        <taxon>Eukaryota</taxon>
        <taxon>Viridiplantae</taxon>
        <taxon>Streptophyta</taxon>
        <taxon>Embryophyta</taxon>
        <taxon>Tracheophyta</taxon>
        <taxon>Spermatophyta</taxon>
        <taxon>Magnoliopsida</taxon>
        <taxon>eudicotyledons</taxon>
        <taxon>Gunneridae</taxon>
        <taxon>Pentapetalae</taxon>
        <taxon>asterids</taxon>
        <taxon>lamiids</taxon>
        <taxon>Solanales</taxon>
        <taxon>Solanaceae</taxon>
        <taxon>Solanoideae</taxon>
        <taxon>Solaneae</taxon>
        <taxon>Solanum</taxon>
    </lineage>
</organism>
<dbReference type="PANTHER" id="PTHR31635:SF196">
    <property type="entry name" value="REVERSE TRANSCRIPTASE DOMAIN-CONTAINING PROTEIN-RELATED"/>
    <property type="match status" value="1"/>
</dbReference>
<dbReference type="PANTHER" id="PTHR31635">
    <property type="entry name" value="REVERSE TRANSCRIPTASE DOMAIN-CONTAINING PROTEIN-RELATED"/>
    <property type="match status" value="1"/>
</dbReference>
<dbReference type="Proteomes" id="UP000826656">
    <property type="component" value="Unassembled WGS sequence"/>
</dbReference>
<sequence>MVSWEFIEEALHGYGFPETFTRLVMNCATSTKFSIKVNGENYGYFKGKRGLRQGDPMSSLLFVLVMEYLSRALQKVGELPDFKFHPMCCGTKLNHLIFADDLMLFCKGDLKSIRRMIEVLNHFSRVTGIVANLDKSKIFVAGVDIAADRIYTR</sequence>
<protein>
    <recommendedName>
        <fullName evidence="1">Reverse transcriptase domain-containing protein</fullName>
    </recommendedName>
</protein>
<dbReference type="EMBL" id="JAIVGD010000005">
    <property type="protein sequence ID" value="KAH0773268.1"/>
    <property type="molecule type" value="Genomic_DNA"/>
</dbReference>
<evidence type="ECO:0000259" key="1">
    <source>
        <dbReference type="PROSITE" id="PS50878"/>
    </source>
</evidence>
<dbReference type="PROSITE" id="PS50878">
    <property type="entry name" value="RT_POL"/>
    <property type="match status" value="1"/>
</dbReference>
<comment type="caution">
    <text evidence="2">The sequence shown here is derived from an EMBL/GenBank/DDBJ whole genome shotgun (WGS) entry which is preliminary data.</text>
</comment>
<dbReference type="InterPro" id="IPR000477">
    <property type="entry name" value="RT_dom"/>
</dbReference>
<accession>A0ABQ7VXP2</accession>
<dbReference type="InterPro" id="IPR043502">
    <property type="entry name" value="DNA/RNA_pol_sf"/>
</dbReference>
<dbReference type="Pfam" id="PF00078">
    <property type="entry name" value="RVT_1"/>
    <property type="match status" value="1"/>
</dbReference>
<gene>
    <name evidence="2" type="ORF">KY290_010405</name>
</gene>
<evidence type="ECO:0000313" key="2">
    <source>
        <dbReference type="EMBL" id="KAH0773268.1"/>
    </source>
</evidence>
<name>A0ABQ7VXP2_SOLTU</name>
<reference evidence="2 3" key="1">
    <citation type="journal article" date="2021" name="bioRxiv">
        <title>Chromosome-scale and haplotype-resolved genome assembly of a tetraploid potato cultivar.</title>
        <authorList>
            <person name="Sun H."/>
            <person name="Jiao W.-B."/>
            <person name="Krause K."/>
            <person name="Campoy J.A."/>
            <person name="Goel M."/>
            <person name="Folz-Donahue K."/>
            <person name="Kukat C."/>
            <person name="Huettel B."/>
            <person name="Schneeberger K."/>
        </authorList>
    </citation>
    <scope>NUCLEOTIDE SEQUENCE [LARGE SCALE GENOMIC DNA]</scope>
    <source>
        <strain evidence="2">SolTubOtavaFocal</strain>
        <tissue evidence="2">Leaves</tissue>
    </source>
</reference>
<feature type="domain" description="Reverse transcriptase" evidence="1">
    <location>
        <begin position="1"/>
        <end position="153"/>
    </location>
</feature>